<proteinExistence type="predicted"/>
<protein>
    <submittedName>
        <fullName evidence="1">Uncharacterized protein</fullName>
    </submittedName>
</protein>
<organism evidence="1">
    <name type="scientific">Populus davidiana</name>
    <dbReference type="NCBI Taxonomy" id="266767"/>
    <lineage>
        <taxon>Eukaryota</taxon>
        <taxon>Viridiplantae</taxon>
        <taxon>Streptophyta</taxon>
        <taxon>Embryophyta</taxon>
        <taxon>Tracheophyta</taxon>
        <taxon>Spermatophyta</taxon>
        <taxon>Magnoliopsida</taxon>
        <taxon>eudicotyledons</taxon>
        <taxon>Gunneridae</taxon>
        <taxon>Pentapetalae</taxon>
        <taxon>rosids</taxon>
        <taxon>fabids</taxon>
        <taxon>Malpighiales</taxon>
        <taxon>Salicaceae</taxon>
        <taxon>Saliceae</taxon>
        <taxon>Populus</taxon>
    </lineage>
</organism>
<sequence>MKNKNKIHKKLKKINLFSIPRKLLPLLLLLNFQRVHALQQAKPTREKKAQTAYDFNFSSLFFFRSVFFFLVRCSFLSQLADLRKEALAGWRLDWEEGGDRRGR</sequence>
<evidence type="ECO:0000313" key="1">
    <source>
        <dbReference type="EMBL" id="NUU84881.1"/>
    </source>
</evidence>
<name>A0A6M2EJK6_9ROSI</name>
<dbReference type="EMBL" id="GILB01004548">
    <property type="protein sequence ID" value="NUU84881.1"/>
    <property type="molecule type" value="Transcribed_RNA"/>
</dbReference>
<reference evidence="1" key="1">
    <citation type="submission" date="2020-03" db="EMBL/GenBank/DDBJ databases">
        <authorList>
            <person name="Zhang R."/>
        </authorList>
    </citation>
    <scope>NUCLEOTIDE SEQUENCE</scope>
</reference>
<accession>A0A6M2EJK6</accession>
<dbReference type="AlphaFoldDB" id="A0A6M2EJK6"/>